<proteinExistence type="predicted"/>
<evidence type="ECO:0000313" key="3">
    <source>
        <dbReference type="Proteomes" id="UP000076167"/>
    </source>
</evidence>
<feature type="domain" description="BioF2-like acetyltransferase" evidence="1">
    <location>
        <begin position="157"/>
        <end position="280"/>
    </location>
</feature>
<comment type="caution">
    <text evidence="2">The sequence shown here is derived from an EMBL/GenBank/DDBJ whole genome shotgun (WGS) entry which is preliminary data.</text>
</comment>
<dbReference type="SUPFAM" id="SSF55729">
    <property type="entry name" value="Acyl-CoA N-acyltransferases (Nat)"/>
    <property type="match status" value="1"/>
</dbReference>
<keyword evidence="3" id="KW-1185">Reference proteome</keyword>
<dbReference type="Pfam" id="PF13480">
    <property type="entry name" value="Acetyltransf_6"/>
    <property type="match status" value="1"/>
</dbReference>
<dbReference type="Gene3D" id="3.40.630.30">
    <property type="match status" value="1"/>
</dbReference>
<dbReference type="EMBL" id="LPXL01000003">
    <property type="protein sequence ID" value="KZD06987.1"/>
    <property type="molecule type" value="Genomic_DNA"/>
</dbReference>
<name>A0ABR5Y6U4_9PROT</name>
<evidence type="ECO:0000259" key="1">
    <source>
        <dbReference type="Pfam" id="PF13480"/>
    </source>
</evidence>
<accession>A0ABR5Y6U4</accession>
<organism evidence="2 3">
    <name type="scientific">Thalassospira xiamenensis</name>
    <dbReference type="NCBI Taxonomy" id="220697"/>
    <lineage>
        <taxon>Bacteria</taxon>
        <taxon>Pseudomonadati</taxon>
        <taxon>Pseudomonadota</taxon>
        <taxon>Alphaproteobacteria</taxon>
        <taxon>Rhodospirillales</taxon>
        <taxon>Thalassospiraceae</taxon>
        <taxon>Thalassospira</taxon>
    </lineage>
</organism>
<sequence length="311" mass="34956">MVRYDGSSAEAWRSIVVVADNGHFMFDRAYMDYHEDRFDDCSFLVYRDQHLIGVVPGNIRGEAWCSHGGLTFGGLLLLPKFNRISVVKEVYDMLFSTLLGQGVKAALVKPVPWIYHRVPAEGEIYALNAIADARCLTEVTTTVDLKADAKPSSLRLRGRKRALKAGFSVVQSNDFSSFWKILSARLQEKYERMPVHSCEEIILLAARFPKQIKLFLVNDDQGIPQGGTVIFETETVAHAQYISATPDGMNNGALDLLFLEVIEQYRSIGKRYFDFGISTENDGKYLNEQLASFKEGFGGRSVVHHKFEIGL</sequence>
<evidence type="ECO:0000313" key="2">
    <source>
        <dbReference type="EMBL" id="KZD06987.1"/>
    </source>
</evidence>
<dbReference type="InterPro" id="IPR016181">
    <property type="entry name" value="Acyl_CoA_acyltransferase"/>
</dbReference>
<gene>
    <name evidence="2" type="ORF">AUP40_08925</name>
</gene>
<dbReference type="InterPro" id="IPR038740">
    <property type="entry name" value="BioF2-like_GNAT_dom"/>
</dbReference>
<dbReference type="Proteomes" id="UP000076167">
    <property type="component" value="Unassembled WGS sequence"/>
</dbReference>
<reference evidence="2 3" key="1">
    <citation type="submission" date="2015-12" db="EMBL/GenBank/DDBJ databases">
        <title>Genome sequence of Thalassospira xiamenensis MCCC 1A03005.</title>
        <authorList>
            <person name="Lu L."/>
            <person name="Lai Q."/>
            <person name="Shao Z."/>
            <person name="Qian P."/>
        </authorList>
    </citation>
    <scope>NUCLEOTIDE SEQUENCE [LARGE SCALE GENOMIC DNA]</scope>
    <source>
        <strain evidence="2 3">MCCC 1A03005</strain>
    </source>
</reference>
<protein>
    <recommendedName>
        <fullName evidence="1">BioF2-like acetyltransferase domain-containing protein</fullName>
    </recommendedName>
</protein>